<feature type="compositionally biased region" description="Low complexity" evidence="1">
    <location>
        <begin position="261"/>
        <end position="271"/>
    </location>
</feature>
<feature type="compositionally biased region" description="Basic and acidic residues" evidence="1">
    <location>
        <begin position="197"/>
        <end position="206"/>
    </location>
</feature>
<organism evidence="2 3">
    <name type="scientific">Effrenium voratum</name>
    <dbReference type="NCBI Taxonomy" id="2562239"/>
    <lineage>
        <taxon>Eukaryota</taxon>
        <taxon>Sar</taxon>
        <taxon>Alveolata</taxon>
        <taxon>Dinophyceae</taxon>
        <taxon>Suessiales</taxon>
        <taxon>Symbiodiniaceae</taxon>
        <taxon>Effrenium</taxon>
    </lineage>
</organism>
<feature type="compositionally biased region" description="Low complexity" evidence="1">
    <location>
        <begin position="242"/>
        <end position="252"/>
    </location>
</feature>
<evidence type="ECO:0000313" key="2">
    <source>
        <dbReference type="EMBL" id="CAJ1394540.1"/>
    </source>
</evidence>
<reference evidence="2" key="1">
    <citation type="submission" date="2023-08" db="EMBL/GenBank/DDBJ databases">
        <authorList>
            <person name="Chen Y."/>
            <person name="Shah S."/>
            <person name="Dougan E. K."/>
            <person name="Thang M."/>
            <person name="Chan C."/>
        </authorList>
    </citation>
    <scope>NUCLEOTIDE SEQUENCE</scope>
</reference>
<proteinExistence type="predicted"/>
<dbReference type="EMBL" id="CAUJNA010002879">
    <property type="protein sequence ID" value="CAJ1394540.1"/>
    <property type="molecule type" value="Genomic_DNA"/>
</dbReference>
<evidence type="ECO:0000313" key="3">
    <source>
        <dbReference type="Proteomes" id="UP001178507"/>
    </source>
</evidence>
<sequence>MRQIEGHLRQLRSAALGSGWLQELQRPSELAFRQRWEDWHREAVGTPPEHRRERAVGSKSAAESPTERRLDSAMIPRTQPKTRTSTVESDRSSNSATIPRPPSQTRTSTVESDRHGVTRPRTPSTRTPTVESERRPHSAVTSPHSPKTRTSAAESERRSQAAAPRSPEVMSPRTSKTRASTVENERRPDSVTSKLKASTEIERRPLDPVSPKSSMMDSERRSTSGPSVSPKSSMMDSERRSTSGPSVSPKSSMMDSERRSTSGPSVSPKSSMMDSERRSTSGPSVGKQRATTMPEMEAVKQLSERSGRRTSVQKARNIDTSGLKRELSFTSVSLNDVSRAIESDEEPEIDWLEDFWHSVLVSAPAPELKWMAARPLSSWVTIYNRWQAMGNWKPGFAPQYLDAYKMQELLQIPLPKVLEYVKLFDPHQYQKLITTKSALDHSRVKVSVPAFLTSCIVMSTSISKKQKISFLLGCFDENDNLNLDVAQWSSMMLSAFLTGVASFFSVDTEVSGNPLAGRC</sequence>
<dbReference type="AlphaFoldDB" id="A0AA36IV93"/>
<name>A0AA36IV93_9DINO</name>
<feature type="compositionally biased region" description="Basic and acidic residues" evidence="1">
    <location>
        <begin position="41"/>
        <end position="56"/>
    </location>
</feature>
<feature type="region of interest" description="Disordered" evidence="1">
    <location>
        <begin position="41"/>
        <end position="315"/>
    </location>
</feature>
<feature type="compositionally biased region" description="Polar residues" evidence="1">
    <location>
        <begin position="79"/>
        <end position="110"/>
    </location>
</feature>
<accession>A0AA36IV93</accession>
<protein>
    <submittedName>
        <fullName evidence="2">Uncharacterized protein</fullName>
    </submittedName>
</protein>
<feature type="compositionally biased region" description="Low complexity" evidence="1">
    <location>
        <begin position="119"/>
        <end position="129"/>
    </location>
</feature>
<feature type="compositionally biased region" description="Polar residues" evidence="1">
    <location>
        <begin position="172"/>
        <end position="182"/>
    </location>
</feature>
<feature type="compositionally biased region" description="Low complexity" evidence="1">
    <location>
        <begin position="223"/>
        <end position="233"/>
    </location>
</feature>
<dbReference type="Proteomes" id="UP001178507">
    <property type="component" value="Unassembled WGS sequence"/>
</dbReference>
<keyword evidence="3" id="KW-1185">Reference proteome</keyword>
<evidence type="ECO:0000256" key="1">
    <source>
        <dbReference type="SAM" id="MobiDB-lite"/>
    </source>
</evidence>
<gene>
    <name evidence="2" type="ORF">EVOR1521_LOCUS19168</name>
</gene>
<comment type="caution">
    <text evidence="2">The sequence shown here is derived from an EMBL/GenBank/DDBJ whole genome shotgun (WGS) entry which is preliminary data.</text>
</comment>